<dbReference type="SMART" id="SM00382">
    <property type="entry name" value="AAA"/>
    <property type="match status" value="1"/>
</dbReference>
<dbReference type="GO" id="GO:0005524">
    <property type="term" value="F:ATP binding"/>
    <property type="evidence" value="ECO:0007669"/>
    <property type="project" value="UniProtKB-KW"/>
</dbReference>
<dbReference type="GO" id="GO:0016887">
    <property type="term" value="F:ATP hydrolysis activity"/>
    <property type="evidence" value="ECO:0007669"/>
    <property type="project" value="InterPro"/>
</dbReference>
<protein>
    <recommendedName>
        <fullName evidence="3">AAA+ ATPase domain-containing protein</fullName>
    </recommendedName>
</protein>
<feature type="non-terminal residue" evidence="4">
    <location>
        <position position="1"/>
    </location>
</feature>
<dbReference type="Proteomes" id="UP000681967">
    <property type="component" value="Unassembled WGS sequence"/>
</dbReference>
<reference evidence="4" key="1">
    <citation type="submission" date="2021-02" db="EMBL/GenBank/DDBJ databases">
        <authorList>
            <person name="Nowell W R."/>
        </authorList>
    </citation>
    <scope>NUCLEOTIDE SEQUENCE</scope>
</reference>
<keyword evidence="1" id="KW-0547">Nucleotide-binding</keyword>
<organism evidence="4 5">
    <name type="scientific">Rotaria magnacalcarata</name>
    <dbReference type="NCBI Taxonomy" id="392030"/>
    <lineage>
        <taxon>Eukaryota</taxon>
        <taxon>Metazoa</taxon>
        <taxon>Spiralia</taxon>
        <taxon>Gnathifera</taxon>
        <taxon>Rotifera</taxon>
        <taxon>Eurotatoria</taxon>
        <taxon>Bdelloidea</taxon>
        <taxon>Philodinida</taxon>
        <taxon>Philodinidae</taxon>
        <taxon>Rotaria</taxon>
    </lineage>
</organism>
<sequence length="325" mass="36627">KRFYCVPTSTMINQIARIFAATSSNTPLLLEGPPGIGKTQVVIQVCSLLNKQCERINLSANTSLDQLIGCIIPRFVNGIRIFQWQEGRVLSAIKAKKWILLDELNLAAPEVLEGLTPLFYRGATHFTVPTTGEIVEMKNIRLFATMNPSTIGGGRSKLPRSISNLFSIVQLDDYSENELRMILLRLFAHDLKENNINMNQLDALFDTHISLKVLVRQGNLGRTGGPYELNLRDLSKFRDVFRGSIESQLFHYQYMNTGDDDNQENRSKEELNSTVGASDARFLSIRKFAQVVYACQFQDQNDFVQACDLINSKFPINAALSKLEN</sequence>
<evidence type="ECO:0000259" key="3">
    <source>
        <dbReference type="SMART" id="SM00382"/>
    </source>
</evidence>
<dbReference type="PANTHER" id="PTHR48103:SF2">
    <property type="entry name" value="MIDASIN"/>
    <property type="match status" value="1"/>
</dbReference>
<dbReference type="SUPFAM" id="SSF52540">
    <property type="entry name" value="P-loop containing nucleoside triphosphate hydrolases"/>
    <property type="match status" value="1"/>
</dbReference>
<accession>A0A8S3F7J8</accession>
<dbReference type="PANTHER" id="PTHR48103">
    <property type="entry name" value="MIDASIN-RELATED"/>
    <property type="match status" value="1"/>
</dbReference>
<evidence type="ECO:0000256" key="2">
    <source>
        <dbReference type="ARBA" id="ARBA00022840"/>
    </source>
</evidence>
<name>A0A8S3F7J8_9BILA</name>
<dbReference type="InterPro" id="IPR003593">
    <property type="entry name" value="AAA+_ATPase"/>
</dbReference>
<feature type="non-terminal residue" evidence="4">
    <location>
        <position position="325"/>
    </location>
</feature>
<evidence type="ECO:0000313" key="4">
    <source>
        <dbReference type="EMBL" id="CAF5108400.1"/>
    </source>
</evidence>
<dbReference type="AlphaFoldDB" id="A0A8S3F7J8"/>
<dbReference type="Pfam" id="PF07728">
    <property type="entry name" value="AAA_5"/>
    <property type="match status" value="1"/>
</dbReference>
<evidence type="ECO:0000256" key="1">
    <source>
        <dbReference type="ARBA" id="ARBA00022741"/>
    </source>
</evidence>
<dbReference type="EMBL" id="CAJOBH010240774">
    <property type="protein sequence ID" value="CAF5108400.1"/>
    <property type="molecule type" value="Genomic_DNA"/>
</dbReference>
<feature type="domain" description="AAA+ ATPase" evidence="3">
    <location>
        <begin position="24"/>
        <end position="193"/>
    </location>
</feature>
<dbReference type="GO" id="GO:0000055">
    <property type="term" value="P:ribosomal large subunit export from nucleus"/>
    <property type="evidence" value="ECO:0007669"/>
    <property type="project" value="TreeGrafter"/>
</dbReference>
<keyword evidence="2" id="KW-0067">ATP-binding</keyword>
<dbReference type="GO" id="GO:0005634">
    <property type="term" value="C:nucleus"/>
    <property type="evidence" value="ECO:0007669"/>
    <property type="project" value="TreeGrafter"/>
</dbReference>
<evidence type="ECO:0000313" key="5">
    <source>
        <dbReference type="Proteomes" id="UP000681967"/>
    </source>
</evidence>
<proteinExistence type="predicted"/>
<dbReference type="GO" id="GO:0000027">
    <property type="term" value="P:ribosomal large subunit assembly"/>
    <property type="evidence" value="ECO:0007669"/>
    <property type="project" value="TreeGrafter"/>
</dbReference>
<dbReference type="InterPro" id="IPR011704">
    <property type="entry name" value="ATPase_dyneun-rel_AAA"/>
</dbReference>
<gene>
    <name evidence="4" type="ORF">BYL167_LOCUS65327</name>
</gene>
<dbReference type="Gene3D" id="3.40.50.300">
    <property type="entry name" value="P-loop containing nucleotide triphosphate hydrolases"/>
    <property type="match status" value="1"/>
</dbReference>
<comment type="caution">
    <text evidence="4">The sequence shown here is derived from an EMBL/GenBank/DDBJ whole genome shotgun (WGS) entry which is preliminary data.</text>
</comment>
<dbReference type="InterPro" id="IPR027417">
    <property type="entry name" value="P-loop_NTPase"/>
</dbReference>
<dbReference type="GO" id="GO:0030687">
    <property type="term" value="C:preribosome, large subunit precursor"/>
    <property type="evidence" value="ECO:0007669"/>
    <property type="project" value="TreeGrafter"/>
</dbReference>